<evidence type="ECO:0000256" key="1">
    <source>
        <dbReference type="ARBA" id="ARBA00004651"/>
    </source>
</evidence>
<feature type="transmembrane region" description="Helical" evidence="11">
    <location>
        <begin position="40"/>
        <end position="58"/>
    </location>
</feature>
<feature type="transmembrane region" description="Helical" evidence="11">
    <location>
        <begin position="6"/>
        <end position="28"/>
    </location>
</feature>
<dbReference type="InterPro" id="IPR047664">
    <property type="entry name" value="SWEET"/>
</dbReference>
<name>A0AB40CTW4_DIOCR</name>
<evidence type="ECO:0000256" key="9">
    <source>
        <dbReference type="ARBA" id="ARBA00023136"/>
    </source>
</evidence>
<dbReference type="RefSeq" id="XP_039143542.1">
    <property type="nucleotide sequence ID" value="XM_039287608.1"/>
</dbReference>
<keyword evidence="4" id="KW-1003">Cell membrane</keyword>
<dbReference type="GeneID" id="120280679"/>
<dbReference type="GO" id="GO:0051119">
    <property type="term" value="F:sugar transmembrane transporter activity"/>
    <property type="evidence" value="ECO:0007669"/>
    <property type="project" value="InterPro"/>
</dbReference>
<dbReference type="PANTHER" id="PTHR10791">
    <property type="entry name" value="RAG1-ACTIVATING PROTEIN 1"/>
    <property type="match status" value="1"/>
</dbReference>
<dbReference type="Pfam" id="PF03083">
    <property type="entry name" value="MtN3_slv"/>
    <property type="match status" value="2"/>
</dbReference>
<evidence type="ECO:0000256" key="7">
    <source>
        <dbReference type="ARBA" id="ARBA00022737"/>
    </source>
</evidence>
<accession>A0AB40CTW4</accession>
<feature type="transmembrane region" description="Helical" evidence="11">
    <location>
        <begin position="192"/>
        <end position="213"/>
    </location>
</feature>
<keyword evidence="5 11" id="KW-0762">Sugar transport</keyword>
<feature type="transmembrane region" description="Helical" evidence="11">
    <location>
        <begin position="165"/>
        <end position="186"/>
    </location>
</feature>
<dbReference type="FunFam" id="1.20.1280.290:FF:000001">
    <property type="entry name" value="Bidirectional sugar transporter SWEET"/>
    <property type="match status" value="1"/>
</dbReference>
<keyword evidence="8 11" id="KW-1133">Transmembrane helix</keyword>
<gene>
    <name evidence="13" type="primary">LOC120280679</name>
</gene>
<keyword evidence="9 11" id="KW-0472">Membrane</keyword>
<dbReference type="InterPro" id="IPR004316">
    <property type="entry name" value="SWEET_rpt"/>
</dbReference>
<evidence type="ECO:0000256" key="4">
    <source>
        <dbReference type="ARBA" id="ARBA00022475"/>
    </source>
</evidence>
<keyword evidence="12" id="KW-1185">Reference proteome</keyword>
<evidence type="ECO:0000256" key="5">
    <source>
        <dbReference type="ARBA" id="ARBA00022597"/>
    </source>
</evidence>
<comment type="subcellular location">
    <subcellularLocation>
        <location evidence="1 11">Cell membrane</location>
        <topology evidence="1 11">Multi-pass membrane protein</topology>
    </subcellularLocation>
</comment>
<dbReference type="GO" id="GO:0005886">
    <property type="term" value="C:plasma membrane"/>
    <property type="evidence" value="ECO:0007669"/>
    <property type="project" value="UniProtKB-SubCell"/>
</dbReference>
<evidence type="ECO:0000256" key="8">
    <source>
        <dbReference type="ARBA" id="ARBA00022989"/>
    </source>
</evidence>
<dbReference type="FunFam" id="1.20.1280.290:FF:000002">
    <property type="entry name" value="Bidirectional sugar transporter SWEET"/>
    <property type="match status" value="1"/>
</dbReference>
<organism evidence="12 13">
    <name type="scientific">Dioscorea cayennensis subsp. rotundata</name>
    <name type="common">White Guinea yam</name>
    <name type="synonym">Dioscorea rotundata</name>
    <dbReference type="NCBI Taxonomy" id="55577"/>
    <lineage>
        <taxon>Eukaryota</taxon>
        <taxon>Viridiplantae</taxon>
        <taxon>Streptophyta</taxon>
        <taxon>Embryophyta</taxon>
        <taxon>Tracheophyta</taxon>
        <taxon>Spermatophyta</taxon>
        <taxon>Magnoliopsida</taxon>
        <taxon>Liliopsida</taxon>
        <taxon>Dioscoreales</taxon>
        <taxon>Dioscoreaceae</taxon>
        <taxon>Dioscorea</taxon>
    </lineage>
</organism>
<evidence type="ECO:0000313" key="13">
    <source>
        <dbReference type="RefSeq" id="XP_039143542.1"/>
    </source>
</evidence>
<evidence type="ECO:0000256" key="10">
    <source>
        <dbReference type="ARBA" id="ARBA00038715"/>
    </source>
</evidence>
<dbReference type="Gene3D" id="1.20.1280.290">
    <property type="match status" value="2"/>
</dbReference>
<evidence type="ECO:0000256" key="2">
    <source>
        <dbReference type="ARBA" id="ARBA00007809"/>
    </source>
</evidence>
<comment type="similarity">
    <text evidence="2 11">Belongs to the SWEET sugar transporter family.</text>
</comment>
<comment type="subunit">
    <text evidence="10">Forms homooligomers and/or heterooligomers.</text>
</comment>
<sequence length="246" mass="27265">MEQMLRFIVGIMGNAASLLLYAAPMLTFKRVVKKKSTQEFSCIPYINALVSCLFYTWYGLPVVSRGLENFPLITINGVGVLLESLYILIYLWFSSSERKKGVCLMAVPAIAVFCVTAIVSSLVLHDHHHRKLLVGSVGLVASVLMYGSPLVAVKTVIKTKSVEYMPFYLSLFSFLASSLWLTYGLLAHDVLMAAPSFLGTPMAIIQLILYCIYKNNKPASEELVKIDLEKNAGKFTLKQQVINGPN</sequence>
<evidence type="ECO:0000256" key="3">
    <source>
        <dbReference type="ARBA" id="ARBA00022448"/>
    </source>
</evidence>
<evidence type="ECO:0000256" key="6">
    <source>
        <dbReference type="ARBA" id="ARBA00022692"/>
    </source>
</evidence>
<dbReference type="PANTHER" id="PTHR10791:SF28">
    <property type="entry name" value="BIDIRECTIONAL SUGAR TRANSPORTER SWEET3"/>
    <property type="match status" value="1"/>
</dbReference>
<dbReference type="Proteomes" id="UP001515500">
    <property type="component" value="Chromosome 17"/>
</dbReference>
<keyword evidence="3 11" id="KW-0813">Transport</keyword>
<feature type="transmembrane region" description="Helical" evidence="11">
    <location>
        <begin position="102"/>
        <end position="120"/>
    </location>
</feature>
<feature type="transmembrane region" description="Helical" evidence="11">
    <location>
        <begin position="70"/>
        <end position="93"/>
    </location>
</feature>
<keyword evidence="7" id="KW-0677">Repeat</keyword>
<dbReference type="AlphaFoldDB" id="A0AB40CTW4"/>
<reference evidence="13" key="1">
    <citation type="submission" date="2025-08" db="UniProtKB">
        <authorList>
            <consortium name="RefSeq"/>
        </authorList>
    </citation>
    <scope>IDENTIFICATION</scope>
</reference>
<evidence type="ECO:0000256" key="11">
    <source>
        <dbReference type="RuleBase" id="RU910715"/>
    </source>
</evidence>
<evidence type="ECO:0000313" key="12">
    <source>
        <dbReference type="Proteomes" id="UP001515500"/>
    </source>
</evidence>
<proteinExistence type="inferred from homology"/>
<keyword evidence="6 11" id="KW-0812">Transmembrane</keyword>
<protein>
    <recommendedName>
        <fullName evidence="11">Bidirectional sugar transporter SWEET</fullName>
    </recommendedName>
</protein>
<feature type="transmembrane region" description="Helical" evidence="11">
    <location>
        <begin position="132"/>
        <end position="153"/>
    </location>
</feature>
<comment type="function">
    <text evidence="11">Mediates both low-affinity uptake and efflux of sugar across the membrane.</text>
</comment>